<dbReference type="InterPro" id="IPR013024">
    <property type="entry name" value="GGCT-like"/>
</dbReference>
<evidence type="ECO:0000313" key="2">
    <source>
        <dbReference type="EMBL" id="KNC67621.1"/>
    </source>
</evidence>
<dbReference type="Gene3D" id="3.10.490.10">
    <property type="entry name" value="Gamma-glutamyl cyclotransferase-like"/>
    <property type="match status" value="1"/>
</dbReference>
<dbReference type="PATRIC" id="fig|43658.6.peg.4543"/>
<dbReference type="CDD" id="cd06661">
    <property type="entry name" value="GGCT_like"/>
    <property type="match status" value="1"/>
</dbReference>
<dbReference type="Pfam" id="PF06094">
    <property type="entry name" value="GGACT"/>
    <property type="match status" value="1"/>
</dbReference>
<dbReference type="SUPFAM" id="SSF110857">
    <property type="entry name" value="Gamma-glutamyl cyclotransferase-like"/>
    <property type="match status" value="1"/>
</dbReference>
<proteinExistence type="predicted"/>
<dbReference type="InterPro" id="IPR009288">
    <property type="entry name" value="AIG2-like_dom"/>
</dbReference>
<dbReference type="Proteomes" id="UP000036850">
    <property type="component" value="Unassembled WGS sequence"/>
</dbReference>
<reference evidence="3" key="1">
    <citation type="submission" date="2015-07" db="EMBL/GenBank/DDBJ databases">
        <title>Draft genome sequence of a Pseudoalteromonas rubra strain, OCN096, isolated from Kaneohe Bay, Oahu, Hawaii.</title>
        <authorList>
            <person name="Beurmann S."/>
            <person name="Ushijima B."/>
            <person name="Belcaid M."/>
            <person name="Callahan S.M."/>
            <person name="Aeby G.S."/>
        </authorList>
    </citation>
    <scope>NUCLEOTIDE SEQUENCE [LARGE SCALE GENOMIC DNA]</scope>
    <source>
        <strain evidence="3">OCN096</strain>
    </source>
</reference>
<dbReference type="EMBL" id="LFZX01000057">
    <property type="protein sequence ID" value="KNC67621.1"/>
    <property type="molecule type" value="Genomic_DNA"/>
</dbReference>
<accession>A0A0L0ET85</accession>
<evidence type="ECO:0000259" key="1">
    <source>
        <dbReference type="Pfam" id="PF06094"/>
    </source>
</evidence>
<dbReference type="AlphaFoldDB" id="A0A0L0ET85"/>
<comment type="caution">
    <text evidence="2">The sequence shown here is derived from an EMBL/GenBank/DDBJ whole genome shotgun (WGS) entry which is preliminary data.</text>
</comment>
<gene>
    <name evidence="2" type="ORF">AC626_09540</name>
</gene>
<dbReference type="InterPro" id="IPR036568">
    <property type="entry name" value="GGCT-like_sf"/>
</dbReference>
<organism evidence="2 3">
    <name type="scientific">Pseudoalteromonas rubra</name>
    <dbReference type="NCBI Taxonomy" id="43658"/>
    <lineage>
        <taxon>Bacteria</taxon>
        <taxon>Pseudomonadati</taxon>
        <taxon>Pseudomonadota</taxon>
        <taxon>Gammaproteobacteria</taxon>
        <taxon>Alteromonadales</taxon>
        <taxon>Pseudoalteromonadaceae</taxon>
        <taxon>Pseudoalteromonas</taxon>
    </lineage>
</organism>
<feature type="domain" description="Gamma-glutamylcyclotransferase AIG2-like" evidence="1">
    <location>
        <begin position="4"/>
        <end position="106"/>
    </location>
</feature>
<protein>
    <recommendedName>
        <fullName evidence="1">Gamma-glutamylcyclotransferase AIG2-like domain-containing protein</fullName>
    </recommendedName>
</protein>
<name>A0A0L0ET85_9GAMM</name>
<sequence>MARLFVYGTLAPGRPNEHILAGLKGQWQPGFVKGHLQNQGWGAELGYPGLTLDTGAGEVSGLVFCSPELDDHWQRLDEFEGEHYNRVIAQVRLDNGEIISAYVYTLA</sequence>
<dbReference type="OrthoDB" id="5070127at2"/>
<evidence type="ECO:0000313" key="3">
    <source>
        <dbReference type="Proteomes" id="UP000036850"/>
    </source>
</evidence>